<accession>A0A7G6TTX8</accession>
<organism evidence="3 4">
    <name type="scientific">Tardiphaga robiniae</name>
    <dbReference type="NCBI Taxonomy" id="943830"/>
    <lineage>
        <taxon>Bacteria</taxon>
        <taxon>Pseudomonadati</taxon>
        <taxon>Pseudomonadota</taxon>
        <taxon>Alphaproteobacteria</taxon>
        <taxon>Hyphomicrobiales</taxon>
        <taxon>Nitrobacteraceae</taxon>
        <taxon>Tardiphaga</taxon>
    </lineage>
</organism>
<dbReference type="PROSITE" id="PS51898">
    <property type="entry name" value="TYR_RECOMBINASE"/>
    <property type="match status" value="1"/>
</dbReference>
<dbReference type="RefSeq" id="WP_184514743.1">
    <property type="nucleotide sequence ID" value="NZ_CP050292.1"/>
</dbReference>
<dbReference type="KEGG" id="trb:HB776_02370"/>
<dbReference type="GO" id="GO:0015074">
    <property type="term" value="P:DNA integration"/>
    <property type="evidence" value="ECO:0007669"/>
    <property type="project" value="InterPro"/>
</dbReference>
<evidence type="ECO:0000256" key="1">
    <source>
        <dbReference type="ARBA" id="ARBA00023172"/>
    </source>
</evidence>
<dbReference type="GO" id="GO:0003677">
    <property type="term" value="F:DNA binding"/>
    <property type="evidence" value="ECO:0007669"/>
    <property type="project" value="InterPro"/>
</dbReference>
<sequence>MDEKRSAHVDVVLPDVLLDREAAWLKSPYSDPVWIITDTRDSSSTRRIDFQQTMADGRSLVQFESLYRTVKEYAWWARDPRFGNLHDAEGHYALVQNLIYIAHALTLRGINSFADVSRKVVLQLQEEFRYGIDAVVHASERIDAYAEKLSTLASERDALWLEQVASSKLTTRRILTECNLPQGVKGRPEVSAAISRLALTISKGPPKSLRPEKVERKPLTYIAIGRWMEPLAQLYGMRGRISAHALTFKPWPKGLAKTARRLGVGTKRTLTPKPRMTFALIEYATTVLGRYACPTQISAATYEELNELLTACWVIIAAFTARRVGEIRRLRDGHVGLKESKGDCLLGDDEKGWFLWVYIEKTERRHVWIPVTNGVARAIETLRIISQGAREKSGDPGLFQRLNPFGEPKRFYAAKHLDRFAKNAGAIAFEGADVSTREWHWAPHQFRRFFAVLYFYRSDGASIETLSHMLRHFSLRMTRQYIEMDPELQDIWSDVEWGFTGELTREIAEGGRVSGAAGDRLMSSRDRFRRNLNVVDPEEIAALLQYQVDEELWEIVPMPWGTCTCPSTAHAASKAACRGKTGEALGAVGADRSEAEPALCAECPHFLIKKENAAVVDAEIAKLQSMENSPFCLSTVLGAWQQERLIALRGVREKEYSRAKPDATVEV</sequence>
<name>A0A7G6TTX8_9BRAD</name>
<dbReference type="Gene3D" id="1.10.443.10">
    <property type="entry name" value="Intergrase catalytic core"/>
    <property type="match status" value="1"/>
</dbReference>
<keyword evidence="1" id="KW-0233">DNA recombination</keyword>
<dbReference type="EMBL" id="CP050292">
    <property type="protein sequence ID" value="QND70210.1"/>
    <property type="molecule type" value="Genomic_DNA"/>
</dbReference>
<evidence type="ECO:0000313" key="3">
    <source>
        <dbReference type="EMBL" id="QND70210.1"/>
    </source>
</evidence>
<evidence type="ECO:0000313" key="4">
    <source>
        <dbReference type="Proteomes" id="UP000515291"/>
    </source>
</evidence>
<dbReference type="AlphaFoldDB" id="A0A7G6TTX8"/>
<dbReference type="GO" id="GO:0006310">
    <property type="term" value="P:DNA recombination"/>
    <property type="evidence" value="ECO:0007669"/>
    <property type="project" value="UniProtKB-KW"/>
</dbReference>
<dbReference type="Proteomes" id="UP000515291">
    <property type="component" value="Chromosome"/>
</dbReference>
<dbReference type="InterPro" id="IPR011010">
    <property type="entry name" value="DNA_brk_join_enz"/>
</dbReference>
<dbReference type="SUPFAM" id="SSF56349">
    <property type="entry name" value="DNA breaking-rejoining enzymes"/>
    <property type="match status" value="1"/>
</dbReference>
<dbReference type="InterPro" id="IPR002104">
    <property type="entry name" value="Integrase_catalytic"/>
</dbReference>
<proteinExistence type="predicted"/>
<evidence type="ECO:0000259" key="2">
    <source>
        <dbReference type="PROSITE" id="PS51898"/>
    </source>
</evidence>
<dbReference type="CDD" id="cd00397">
    <property type="entry name" value="DNA_BRE_C"/>
    <property type="match status" value="1"/>
</dbReference>
<gene>
    <name evidence="3" type="ORF">HB776_02370</name>
</gene>
<dbReference type="InterPro" id="IPR013762">
    <property type="entry name" value="Integrase-like_cat_sf"/>
</dbReference>
<protein>
    <submittedName>
        <fullName evidence="3">Site-specific integrase</fullName>
    </submittedName>
</protein>
<reference evidence="4" key="1">
    <citation type="journal article" date="2020" name="Mol. Plant Microbe">
        <title>Rhizobial microsymbionts of the narrowly endemic Oxytropis species growing in Kamchatka are characterized by significant genetic diversity and possess a set of genes that are associated with T3SS and T6SS secretion systems and can affect the development of symbiosis.</title>
        <authorList>
            <person name="Safronova V."/>
            <person name="Guro P."/>
            <person name="Sazanova A."/>
            <person name="Kuznetsova I."/>
            <person name="Belimov A."/>
            <person name="Yakubov V."/>
            <person name="Chirak E."/>
            <person name="Afonin A."/>
            <person name="Gogolev Y."/>
            <person name="Andronov E."/>
            <person name="Tikhonovich I."/>
        </authorList>
    </citation>
    <scope>NUCLEOTIDE SEQUENCE [LARGE SCALE GENOMIC DNA]</scope>
    <source>
        <strain evidence="4">581</strain>
    </source>
</reference>
<feature type="domain" description="Tyr recombinase" evidence="2">
    <location>
        <begin position="292"/>
        <end position="494"/>
    </location>
</feature>